<evidence type="ECO:0000313" key="1">
    <source>
        <dbReference type="EMBL" id="GAF76388.1"/>
    </source>
</evidence>
<dbReference type="EMBL" id="BARS01003023">
    <property type="protein sequence ID" value="GAF76388.1"/>
    <property type="molecule type" value="Genomic_DNA"/>
</dbReference>
<gene>
    <name evidence="1" type="ORF">S01H1_05817</name>
</gene>
<name>X0S5P4_9ZZZZ</name>
<comment type="caution">
    <text evidence="1">The sequence shown here is derived from an EMBL/GenBank/DDBJ whole genome shotgun (WGS) entry which is preliminary data.</text>
</comment>
<accession>X0S5P4</accession>
<dbReference type="AlphaFoldDB" id="X0S5P4"/>
<sequence>MSLNETKNIRAVMIIEVIGKPPEHLTETLNDLIKKIDEEKGVSVEEKKINEPALMKEQKDFYMSFAEVEVEVEQILHLAILMFKYMPAHIEIIHPESITLSNNGWNDILNELTRRLHGYDEVARVIQIEKEVLEKKLREVLGEKGK</sequence>
<organism evidence="1">
    <name type="scientific">marine sediment metagenome</name>
    <dbReference type="NCBI Taxonomy" id="412755"/>
    <lineage>
        <taxon>unclassified sequences</taxon>
        <taxon>metagenomes</taxon>
        <taxon>ecological metagenomes</taxon>
    </lineage>
</organism>
<reference evidence="1" key="1">
    <citation type="journal article" date="2014" name="Front. Microbiol.">
        <title>High frequency of phylogenetically diverse reductive dehalogenase-homologous genes in deep subseafloor sedimentary metagenomes.</title>
        <authorList>
            <person name="Kawai M."/>
            <person name="Futagami T."/>
            <person name="Toyoda A."/>
            <person name="Takaki Y."/>
            <person name="Nishi S."/>
            <person name="Hori S."/>
            <person name="Arai W."/>
            <person name="Tsubouchi T."/>
            <person name="Morono Y."/>
            <person name="Uchiyama I."/>
            <person name="Ito T."/>
            <person name="Fujiyama A."/>
            <person name="Inagaki F."/>
            <person name="Takami H."/>
        </authorList>
    </citation>
    <scope>NUCLEOTIDE SEQUENCE</scope>
    <source>
        <strain evidence="1">Expedition CK06-06</strain>
    </source>
</reference>
<protein>
    <submittedName>
        <fullName evidence="1">Uncharacterized protein</fullName>
    </submittedName>
</protein>
<proteinExistence type="predicted"/>